<protein>
    <submittedName>
        <fullName evidence="2">Uncharacterized protein</fullName>
    </submittedName>
</protein>
<sequence length="294" mass="33873">MLKCWLDEKLASGDVETRVPICQLGDSKRRYEFSFLSRTRKIAVSYTANRANLSDEKFDILRTNSSGIQLLYFTDAANTGTHGQYPEYLQKIQKRKGYCLLLDVNSPSYEQARLYAVFYAQDCDGLWQEVRFASGLLADFGITEGGQLLYKNIPLPVLLSEKKDAFSEQLKREQARREAARRQYEEQLKQLEHERRERQALQKKQAMEKLVREKEAAALRARQKRQDELSAKDLSALLDRSQTEVIDSNGVQWLKCHYCGAVGNANTFFSRGHGSFINHGICRACWGRGHKYIR</sequence>
<reference evidence="2 3" key="1">
    <citation type="submission" date="2020-08" db="EMBL/GenBank/DDBJ databases">
        <title>Genome public.</title>
        <authorList>
            <person name="Liu C."/>
            <person name="Sun Q."/>
        </authorList>
    </citation>
    <scope>NUCLEOTIDE SEQUENCE [LARGE SCALE GENOMIC DNA]</scope>
    <source>
        <strain evidence="2 3">M2</strain>
    </source>
</reference>
<dbReference type="Proteomes" id="UP000641741">
    <property type="component" value="Unassembled WGS sequence"/>
</dbReference>
<name>A0ABR7GQV2_9FIRM</name>
<dbReference type="EMBL" id="JACOPK010000014">
    <property type="protein sequence ID" value="MBC5696682.1"/>
    <property type="molecule type" value="Genomic_DNA"/>
</dbReference>
<evidence type="ECO:0000256" key="1">
    <source>
        <dbReference type="SAM" id="Coils"/>
    </source>
</evidence>
<keyword evidence="3" id="KW-1185">Reference proteome</keyword>
<dbReference type="RefSeq" id="WP_186970747.1">
    <property type="nucleotide sequence ID" value="NZ_JACOPK010000014.1"/>
</dbReference>
<feature type="coiled-coil region" evidence="1">
    <location>
        <begin position="163"/>
        <end position="227"/>
    </location>
</feature>
<proteinExistence type="predicted"/>
<evidence type="ECO:0000313" key="3">
    <source>
        <dbReference type="Proteomes" id="UP000641741"/>
    </source>
</evidence>
<accession>A0ABR7GQV2</accession>
<comment type="caution">
    <text evidence="2">The sequence shown here is derived from an EMBL/GenBank/DDBJ whole genome shotgun (WGS) entry which is preliminary data.</text>
</comment>
<keyword evidence="1" id="KW-0175">Coiled coil</keyword>
<organism evidence="2 3">
    <name type="scientific">Agathobaculum hominis</name>
    <dbReference type="NCBI Taxonomy" id="2763014"/>
    <lineage>
        <taxon>Bacteria</taxon>
        <taxon>Bacillati</taxon>
        <taxon>Bacillota</taxon>
        <taxon>Clostridia</taxon>
        <taxon>Eubacteriales</taxon>
        <taxon>Butyricicoccaceae</taxon>
        <taxon>Agathobaculum</taxon>
    </lineage>
</organism>
<gene>
    <name evidence="2" type="ORF">H8S02_12170</name>
</gene>
<evidence type="ECO:0000313" key="2">
    <source>
        <dbReference type="EMBL" id="MBC5696682.1"/>
    </source>
</evidence>